<sequence>MKNKILTLILFFIVSFSFGQEKKRVVLKPIKIGFLYNYGTNENFINNDPDYTYATNTFKLQAFYTLGN</sequence>
<organism evidence="1 2">
    <name type="scientific">Polaribacter filamentus</name>
    <dbReference type="NCBI Taxonomy" id="53483"/>
    <lineage>
        <taxon>Bacteria</taxon>
        <taxon>Pseudomonadati</taxon>
        <taxon>Bacteroidota</taxon>
        <taxon>Flavobacteriia</taxon>
        <taxon>Flavobacteriales</taxon>
        <taxon>Flavobacteriaceae</taxon>
    </lineage>
</organism>
<keyword evidence="2" id="KW-1185">Reference proteome</keyword>
<evidence type="ECO:0000313" key="1">
    <source>
        <dbReference type="EMBL" id="PQB06546.1"/>
    </source>
</evidence>
<dbReference type="OrthoDB" id="1200606at2"/>
<dbReference type="Proteomes" id="UP000239522">
    <property type="component" value="Unassembled WGS sequence"/>
</dbReference>
<dbReference type="AlphaFoldDB" id="A0A2S7KVC1"/>
<comment type="caution">
    <text evidence="1">The sequence shown here is derived from an EMBL/GenBank/DDBJ whole genome shotgun (WGS) entry which is preliminary data.</text>
</comment>
<name>A0A2S7KVC1_9FLAO</name>
<dbReference type="RefSeq" id="WP_104808798.1">
    <property type="nucleotide sequence ID" value="NZ_MQUA01000013.1"/>
</dbReference>
<evidence type="ECO:0000313" key="2">
    <source>
        <dbReference type="Proteomes" id="UP000239522"/>
    </source>
</evidence>
<dbReference type="EMBL" id="MQUA01000013">
    <property type="protein sequence ID" value="PQB06546.1"/>
    <property type="molecule type" value="Genomic_DNA"/>
</dbReference>
<protein>
    <submittedName>
        <fullName evidence="1">Uncharacterized protein</fullName>
    </submittedName>
</protein>
<gene>
    <name evidence="1" type="ORF">BST83_04735</name>
</gene>
<accession>A0A2S7KVC1</accession>
<proteinExistence type="predicted"/>
<reference evidence="1 2" key="1">
    <citation type="submission" date="2016-11" db="EMBL/GenBank/DDBJ databases">
        <title>Trade-off between light-utilization and light-protection in marine flavobacteria.</title>
        <authorList>
            <person name="Kumagai Y."/>
        </authorList>
    </citation>
    <scope>NUCLEOTIDE SEQUENCE [LARGE SCALE GENOMIC DNA]</scope>
    <source>
        <strain evidence="1 2">ATCC 700397</strain>
    </source>
</reference>